<feature type="region of interest" description="Disordered" evidence="1">
    <location>
        <begin position="81"/>
        <end position="167"/>
    </location>
</feature>
<evidence type="ECO:0000256" key="1">
    <source>
        <dbReference type="SAM" id="MobiDB-lite"/>
    </source>
</evidence>
<name>A0AAV7KYT8_PLEWA</name>
<evidence type="ECO:0000313" key="3">
    <source>
        <dbReference type="Proteomes" id="UP001066276"/>
    </source>
</evidence>
<keyword evidence="3" id="KW-1185">Reference proteome</keyword>
<reference evidence="2" key="1">
    <citation type="journal article" date="2022" name="bioRxiv">
        <title>Sequencing and chromosome-scale assembly of the giantPleurodeles waltlgenome.</title>
        <authorList>
            <person name="Brown T."/>
            <person name="Elewa A."/>
            <person name="Iarovenko S."/>
            <person name="Subramanian E."/>
            <person name="Araus A.J."/>
            <person name="Petzold A."/>
            <person name="Susuki M."/>
            <person name="Suzuki K.-i.T."/>
            <person name="Hayashi T."/>
            <person name="Toyoda A."/>
            <person name="Oliveira C."/>
            <person name="Osipova E."/>
            <person name="Leigh N.D."/>
            <person name="Simon A."/>
            <person name="Yun M.H."/>
        </authorList>
    </citation>
    <scope>NUCLEOTIDE SEQUENCE</scope>
    <source>
        <strain evidence="2">20211129_DDA</strain>
        <tissue evidence="2">Liver</tissue>
    </source>
</reference>
<feature type="region of interest" description="Disordered" evidence="1">
    <location>
        <begin position="242"/>
        <end position="307"/>
    </location>
</feature>
<sequence length="373" mass="38968">MVAGPLLPGEGRVLSVAGGNPGEPPQRAREFVRQPPAQDHRGHGFRDTVSRQWIRRCSGPDAGPTASVGGYALAALRPRGVSGAASSLGPGTAITLPARRGSSARCSPRSGVRGGLTAGDALVAAPSPPGGSRGTPSSKRPGRRGSYNWRHQVGARPGAPGASPAGRRSSCVSFAAWVSSRGNPPFEASRAPRRPSARASAQLSPSQPAARPRHAAHLSPESGGASSRGMLLLRLLRRPGWSWGVPSSKRPGRRGSCSWHHQVCARRSPGHQEPRSQVGAAPPLQSTGARAPKLSAGSFSVSTAPRVQGSRIKGDAIRHQFPRGSPASTAILALGPRRPNGARLHYRSPHRDPGGTGRSRGWLARHCWVAKSW</sequence>
<accession>A0AAV7KYT8</accession>
<feature type="region of interest" description="Disordered" evidence="1">
    <location>
        <begin position="338"/>
        <end position="359"/>
    </location>
</feature>
<feature type="region of interest" description="Disordered" evidence="1">
    <location>
        <begin position="1"/>
        <end position="28"/>
    </location>
</feature>
<dbReference type="AlphaFoldDB" id="A0AAV7KYT8"/>
<feature type="compositionally biased region" description="Low complexity" evidence="1">
    <location>
        <begin position="154"/>
        <end position="167"/>
    </location>
</feature>
<dbReference type="EMBL" id="JANPWB010000016">
    <property type="protein sequence ID" value="KAJ1083402.1"/>
    <property type="molecule type" value="Genomic_DNA"/>
</dbReference>
<protein>
    <submittedName>
        <fullName evidence="2">Uncharacterized protein</fullName>
    </submittedName>
</protein>
<proteinExistence type="predicted"/>
<gene>
    <name evidence="2" type="ORF">NDU88_003561</name>
</gene>
<evidence type="ECO:0000313" key="2">
    <source>
        <dbReference type="EMBL" id="KAJ1083402.1"/>
    </source>
</evidence>
<dbReference type="Proteomes" id="UP001066276">
    <property type="component" value="Chromosome 12"/>
</dbReference>
<comment type="caution">
    <text evidence="2">The sequence shown here is derived from an EMBL/GenBank/DDBJ whole genome shotgun (WGS) entry which is preliminary data.</text>
</comment>
<feature type="region of interest" description="Disordered" evidence="1">
    <location>
        <begin position="182"/>
        <end position="226"/>
    </location>
</feature>
<organism evidence="2 3">
    <name type="scientific">Pleurodeles waltl</name>
    <name type="common">Iberian ribbed newt</name>
    <dbReference type="NCBI Taxonomy" id="8319"/>
    <lineage>
        <taxon>Eukaryota</taxon>
        <taxon>Metazoa</taxon>
        <taxon>Chordata</taxon>
        <taxon>Craniata</taxon>
        <taxon>Vertebrata</taxon>
        <taxon>Euteleostomi</taxon>
        <taxon>Amphibia</taxon>
        <taxon>Batrachia</taxon>
        <taxon>Caudata</taxon>
        <taxon>Salamandroidea</taxon>
        <taxon>Salamandridae</taxon>
        <taxon>Pleurodelinae</taxon>
        <taxon>Pleurodeles</taxon>
    </lineage>
</organism>
<feature type="compositionally biased region" description="Low complexity" evidence="1">
    <location>
        <begin position="197"/>
        <end position="210"/>
    </location>
</feature>